<accession>A9E482</accession>
<comment type="caution">
    <text evidence="2">The sequence shown here is derived from an EMBL/GenBank/DDBJ whole genome shotgun (WGS) entry which is preliminary data.</text>
</comment>
<feature type="transmembrane region" description="Helical" evidence="1">
    <location>
        <begin position="187"/>
        <end position="208"/>
    </location>
</feature>
<reference evidence="2 3" key="1">
    <citation type="journal article" date="2011" name="J. Bacteriol.">
        <title>Genome sequence of the algicidal bacterium Kordia algicida OT-1.</title>
        <authorList>
            <person name="Lee H.S."/>
            <person name="Kang S.G."/>
            <person name="Kwon K.K."/>
            <person name="Lee J.H."/>
            <person name="Kim S.J."/>
        </authorList>
    </citation>
    <scope>NUCLEOTIDE SEQUENCE [LARGE SCALE GENOMIC DNA]</scope>
    <source>
        <strain evidence="2 3">OT-1</strain>
    </source>
</reference>
<evidence type="ECO:0000313" key="3">
    <source>
        <dbReference type="Proteomes" id="UP000002945"/>
    </source>
</evidence>
<feature type="transmembrane region" description="Helical" evidence="1">
    <location>
        <begin position="164"/>
        <end position="181"/>
    </location>
</feature>
<evidence type="ECO:0000313" key="2">
    <source>
        <dbReference type="EMBL" id="EDP95331.1"/>
    </source>
</evidence>
<name>A9E482_9FLAO</name>
<gene>
    <name evidence="2" type="ORF">KAOT1_09671</name>
</gene>
<keyword evidence="3" id="KW-1185">Reference proteome</keyword>
<dbReference type="EMBL" id="ABIB01000009">
    <property type="protein sequence ID" value="EDP95331.1"/>
    <property type="molecule type" value="Genomic_DNA"/>
</dbReference>
<dbReference type="HOGENOM" id="CLU_810814_0_0_10"/>
<protein>
    <submittedName>
        <fullName evidence="2">Uncharacterized protein</fullName>
    </submittedName>
</protein>
<keyword evidence="1" id="KW-0812">Transmembrane</keyword>
<proteinExistence type="predicted"/>
<dbReference type="RefSeq" id="WP_007094494.1">
    <property type="nucleotide sequence ID" value="NZ_CP142125.1"/>
</dbReference>
<organism evidence="2 3">
    <name type="scientific">Kordia algicida OT-1</name>
    <dbReference type="NCBI Taxonomy" id="391587"/>
    <lineage>
        <taxon>Bacteria</taxon>
        <taxon>Pseudomonadati</taxon>
        <taxon>Bacteroidota</taxon>
        <taxon>Flavobacteriia</taxon>
        <taxon>Flavobacteriales</taxon>
        <taxon>Flavobacteriaceae</taxon>
        <taxon>Kordia</taxon>
    </lineage>
</organism>
<dbReference type="InterPro" id="IPR014752">
    <property type="entry name" value="Arrestin-like_C"/>
</dbReference>
<evidence type="ECO:0000256" key="1">
    <source>
        <dbReference type="SAM" id="Phobius"/>
    </source>
</evidence>
<keyword evidence="1" id="KW-0472">Membrane</keyword>
<dbReference type="Gene3D" id="2.60.40.640">
    <property type="match status" value="1"/>
</dbReference>
<keyword evidence="1" id="KW-1133">Transmembrane helix</keyword>
<dbReference type="eggNOG" id="ENOG5034BPT">
    <property type="taxonomic scope" value="Bacteria"/>
</dbReference>
<dbReference type="Proteomes" id="UP000002945">
    <property type="component" value="Unassembled WGS sequence"/>
</dbReference>
<dbReference type="AlphaFoldDB" id="A9E482"/>
<dbReference type="OrthoDB" id="1443734at2"/>
<dbReference type="STRING" id="391587.KAOT1_09671"/>
<sequence length="342" mass="39007">MSSATLQAEVFINQTHDGRASSGYLELVSSENILIDSILADIHFEARGRMRGQKETLTTFPIIVEPTLVKAHEETILPFTFFLDDAPIQSYHGRNVSFSYTCEVTMQVHKDDFKKLGLSLFSSVKSFMTSDRRLRTLKKFDIKDTNSSFKVREGTYDFSLKKNYGISVILAFLLFLLYVLFVPEMNVAYLVLGIVVLIITTIITQALMESSLRKIAMKLEHEGDNFRCTVDKTKKFTLKEPTLFYEIIEKVTDRRGTKTSTSIETVYISERKSLNNFRKNAEFSFPYVNNPDLATLELDDVAIFWQMTITGTTSLGLKLKLTSKFPVKKEKLVDDKEALVTL</sequence>